<dbReference type="Pfam" id="PF00059">
    <property type="entry name" value="Lectin_C"/>
    <property type="match status" value="1"/>
</dbReference>
<feature type="compositionally biased region" description="Polar residues" evidence="1">
    <location>
        <begin position="375"/>
        <end position="399"/>
    </location>
</feature>
<evidence type="ECO:0000259" key="2">
    <source>
        <dbReference type="PROSITE" id="PS50041"/>
    </source>
</evidence>
<feature type="compositionally biased region" description="Polar residues" evidence="1">
    <location>
        <begin position="406"/>
        <end position="415"/>
    </location>
</feature>
<feature type="region of interest" description="Disordered" evidence="1">
    <location>
        <begin position="120"/>
        <end position="431"/>
    </location>
</feature>
<keyword evidence="4" id="KW-1185">Reference proteome</keyword>
<dbReference type="SUPFAM" id="SSF53300">
    <property type="entry name" value="vWA-like"/>
    <property type="match status" value="1"/>
</dbReference>
<dbReference type="PANTHER" id="PTHR31024">
    <property type="entry name" value="C-TYPE LECTIN"/>
    <property type="match status" value="1"/>
</dbReference>
<dbReference type="Gene3D" id="3.40.50.410">
    <property type="entry name" value="von Willebrand factor, type A domain"/>
    <property type="match status" value="1"/>
</dbReference>
<dbReference type="InterPro" id="IPR001304">
    <property type="entry name" value="C-type_lectin-like"/>
</dbReference>
<evidence type="ECO:0000313" key="5">
    <source>
        <dbReference type="WBParaSite" id="ALUE_0000305401-mRNA-1"/>
    </source>
</evidence>
<feature type="compositionally biased region" description="Low complexity" evidence="1">
    <location>
        <begin position="220"/>
        <end position="280"/>
    </location>
</feature>
<evidence type="ECO:0000259" key="3">
    <source>
        <dbReference type="PROSITE" id="PS50234"/>
    </source>
</evidence>
<feature type="compositionally biased region" description="Low complexity" evidence="1">
    <location>
        <begin position="148"/>
        <end position="164"/>
    </location>
</feature>
<feature type="compositionally biased region" description="Low complexity" evidence="1">
    <location>
        <begin position="120"/>
        <end position="140"/>
    </location>
</feature>
<dbReference type="SMART" id="SM00327">
    <property type="entry name" value="VWA"/>
    <property type="match status" value="1"/>
</dbReference>
<dbReference type="CDD" id="cd00037">
    <property type="entry name" value="CLECT"/>
    <property type="match status" value="1"/>
</dbReference>
<feature type="compositionally biased region" description="Polar residues" evidence="1">
    <location>
        <begin position="57"/>
        <end position="66"/>
    </location>
</feature>
<feature type="compositionally biased region" description="Polar residues" evidence="1">
    <location>
        <begin position="165"/>
        <end position="174"/>
    </location>
</feature>
<organism evidence="4 5">
    <name type="scientific">Ascaris lumbricoides</name>
    <name type="common">Giant roundworm</name>
    <dbReference type="NCBI Taxonomy" id="6252"/>
    <lineage>
        <taxon>Eukaryota</taxon>
        <taxon>Metazoa</taxon>
        <taxon>Ecdysozoa</taxon>
        <taxon>Nematoda</taxon>
        <taxon>Chromadorea</taxon>
        <taxon>Rhabditida</taxon>
        <taxon>Spirurina</taxon>
        <taxon>Ascaridomorpha</taxon>
        <taxon>Ascaridoidea</taxon>
        <taxon>Ascarididae</taxon>
        <taxon>Ascaris</taxon>
    </lineage>
</organism>
<feature type="compositionally biased region" description="Polar residues" evidence="1">
    <location>
        <begin position="33"/>
        <end position="49"/>
    </location>
</feature>
<dbReference type="Pfam" id="PF00092">
    <property type="entry name" value="VWA"/>
    <property type="match status" value="1"/>
</dbReference>
<dbReference type="AlphaFoldDB" id="A0A9J2P0E0"/>
<dbReference type="GO" id="GO:0045087">
    <property type="term" value="P:innate immune response"/>
    <property type="evidence" value="ECO:0007669"/>
    <property type="project" value="TreeGrafter"/>
</dbReference>
<feature type="compositionally biased region" description="Polar residues" evidence="1">
    <location>
        <begin position="359"/>
        <end position="368"/>
    </location>
</feature>
<dbReference type="PROSITE" id="PS50234">
    <property type="entry name" value="VWFA"/>
    <property type="match status" value="1"/>
</dbReference>
<reference evidence="5" key="1">
    <citation type="submission" date="2023-03" db="UniProtKB">
        <authorList>
            <consortium name="WormBaseParasite"/>
        </authorList>
    </citation>
    <scope>IDENTIFICATION</scope>
</reference>
<feature type="compositionally biased region" description="Polar residues" evidence="1">
    <location>
        <begin position="181"/>
        <end position="214"/>
    </location>
</feature>
<sequence>MCYNEQQNEIGTEDTKTVWESLERYWPIRPQTRPTFTSTNAPLSTVSTHVSKEESNQPHTSDLPTANYTINETATKIETEDIQTQTMQQETVVTTEKSTTTEPRGAENISEITASTILETSETTESATTTSTQRNTTEPRTPLRTTIEKATTSEAFSTEESSSTINEQSTTIEVTSEEFETTQSPNEYSSTSAAETEGLETTQSPTEGRTTSAAETEGLETTQSPTEESSTSAAETEGLETTQSPTEDRTTSTTEPGTSFTTTIEKATTSEAFSTEESSSMTNKQSTTIEVTSEELETTQSPTEESSTSTAETEGLETTESPSEDRTTSTTEPGTSFATTIEKATTSEAFSTEESSSTINKQSTTIEVTSEEFETTQSPNEYSSTSAAETEGLETTQSPTEDRTSATEPRTSFATTIEEAGSSDRSTSIEPAAVTTSSNWLTSPADFTSAPVDGDFNVERRCDCNSYKMYLDIVVVVDSSSSMTVEGVFEVAADLATLFQSMTISLGPDPGQFVRVALVTFSGHATIAGDLRTFGNYSSLVDALFRMPFHGDSTIDIVKALQTASSILEDSRKYVKTVVLLYSSAFSSGGFTDPTAIANQLKESGTTIVTVAFRQQPEGSLVEKLGSIASPHFAFNSMDSDIIGELLDAFCRVNCYCKNNWVQYADALFNRHSLRGECLRFVDIDASWFAAHLACQAMASGAHLASEFSEAKHNFIHQYASYVMKDVPSWPKKYHIGLHFNPSKKAYYWQGPNRAEISMKPDDYHSWTPGYPDLKDGNCVSVVPQKSFAGGEVAGVLQNENCIREAARYICQVPSCDTENFCSSFED</sequence>
<feature type="region of interest" description="Disordered" evidence="1">
    <location>
        <begin position="33"/>
        <end position="66"/>
    </location>
</feature>
<dbReference type="Proteomes" id="UP000036681">
    <property type="component" value="Unplaced"/>
</dbReference>
<dbReference type="InterPro" id="IPR036465">
    <property type="entry name" value="vWFA_dom_sf"/>
</dbReference>
<dbReference type="InterPro" id="IPR002035">
    <property type="entry name" value="VWF_A"/>
</dbReference>
<evidence type="ECO:0000256" key="1">
    <source>
        <dbReference type="SAM" id="MobiDB-lite"/>
    </source>
</evidence>
<dbReference type="PANTHER" id="PTHR31024:SF13">
    <property type="entry name" value="C-TYPE LECTIN DOMAIN-CONTAINING PROTEIN 160"/>
    <property type="match status" value="1"/>
</dbReference>
<feature type="domain" description="C-type lectin" evidence="2">
    <location>
        <begin position="674"/>
        <end position="802"/>
    </location>
</feature>
<dbReference type="InterPro" id="IPR016186">
    <property type="entry name" value="C-type_lectin-like/link_sf"/>
</dbReference>
<dbReference type="PROSITE" id="PS50041">
    <property type="entry name" value="C_TYPE_LECTIN_2"/>
    <property type="match status" value="1"/>
</dbReference>
<dbReference type="WBParaSite" id="ALUE_0000305401-mRNA-1">
    <property type="protein sequence ID" value="ALUE_0000305401-mRNA-1"/>
    <property type="gene ID" value="ALUE_0000305401"/>
</dbReference>
<feature type="compositionally biased region" description="Low complexity" evidence="1">
    <location>
        <begin position="298"/>
        <end position="321"/>
    </location>
</feature>
<dbReference type="SUPFAM" id="SSF56436">
    <property type="entry name" value="C-type lectin-like"/>
    <property type="match status" value="1"/>
</dbReference>
<dbReference type="InterPro" id="IPR016187">
    <property type="entry name" value="CTDL_fold"/>
</dbReference>
<name>A0A9J2P0E0_ASCLU</name>
<dbReference type="Gene3D" id="3.10.100.10">
    <property type="entry name" value="Mannose-Binding Protein A, subunit A"/>
    <property type="match status" value="1"/>
</dbReference>
<feature type="compositionally biased region" description="Low complexity" evidence="1">
    <location>
        <begin position="342"/>
        <end position="358"/>
    </location>
</feature>
<dbReference type="SMART" id="SM00034">
    <property type="entry name" value="CLECT"/>
    <property type="match status" value="1"/>
</dbReference>
<feature type="compositionally biased region" description="Polar residues" evidence="1">
    <location>
        <begin position="281"/>
        <end position="291"/>
    </location>
</feature>
<evidence type="ECO:0000313" key="4">
    <source>
        <dbReference type="Proteomes" id="UP000036681"/>
    </source>
</evidence>
<accession>A0A9J2P0E0</accession>
<feature type="compositionally biased region" description="Polar residues" evidence="1">
    <location>
        <begin position="328"/>
        <end position="339"/>
    </location>
</feature>
<proteinExistence type="predicted"/>
<protein>
    <submittedName>
        <fullName evidence="5">VWFA domain-containing protein</fullName>
    </submittedName>
</protein>
<feature type="domain" description="VWFA" evidence="3">
    <location>
        <begin position="472"/>
        <end position="650"/>
    </location>
</feature>